<keyword evidence="2" id="KW-1185">Reference proteome</keyword>
<dbReference type="Pfam" id="PF18988">
    <property type="entry name" value="DUF5721"/>
    <property type="match status" value="1"/>
</dbReference>
<accession>A0A3P7S3Y2</accession>
<organism evidence="1 2">
    <name type="scientific">Petrocella atlantisensis</name>
    <dbReference type="NCBI Taxonomy" id="2173034"/>
    <lineage>
        <taxon>Bacteria</taxon>
        <taxon>Bacillati</taxon>
        <taxon>Bacillota</taxon>
        <taxon>Clostridia</taxon>
        <taxon>Lachnospirales</taxon>
        <taxon>Vallitaleaceae</taxon>
        <taxon>Petrocella</taxon>
    </lineage>
</organism>
<gene>
    <name evidence="1" type="ORF">PATL70BA_1464</name>
</gene>
<dbReference type="InterPro" id="IPR043779">
    <property type="entry name" value="DUF5721"/>
</dbReference>
<evidence type="ECO:0000313" key="2">
    <source>
        <dbReference type="Proteomes" id="UP000279029"/>
    </source>
</evidence>
<dbReference type="EMBL" id="LR130778">
    <property type="protein sequence ID" value="VDN47349.1"/>
    <property type="molecule type" value="Genomic_DNA"/>
</dbReference>
<dbReference type="AlphaFoldDB" id="A0A3P7S3Y2"/>
<reference evidence="1 2" key="1">
    <citation type="submission" date="2018-09" db="EMBL/GenBank/DDBJ databases">
        <authorList>
            <person name="Postec A."/>
        </authorList>
    </citation>
    <scope>NUCLEOTIDE SEQUENCE [LARGE SCALE GENOMIC DNA]</scope>
    <source>
        <strain evidence="1">70B-A</strain>
    </source>
</reference>
<dbReference type="KEGG" id="cbar:PATL70BA_1464"/>
<name>A0A3P7S3Y2_9FIRM</name>
<sequence>MIGLIADDTKTFMNQLIKTDIFDNFLVLSLDLDTLCRFSVNGAVNSGYMSKEDAQIQSIDEYVAWTYIKPVVATVLKQSLRPTGMKLTLTLSQDATEEILRRHGQSLSGHPIKGFILNILFDGQHVKLTTGVNYNQFTLDKSLEYAFDAMITQFFKKNELIMIKI</sequence>
<dbReference type="Proteomes" id="UP000279029">
    <property type="component" value="Chromosome"/>
</dbReference>
<dbReference type="RefSeq" id="WP_125136670.1">
    <property type="nucleotide sequence ID" value="NZ_LR130778.1"/>
</dbReference>
<protein>
    <submittedName>
        <fullName evidence="1">Uncharacterized protein</fullName>
    </submittedName>
</protein>
<proteinExistence type="predicted"/>
<dbReference type="OrthoDB" id="9787986at2"/>
<evidence type="ECO:0000313" key="1">
    <source>
        <dbReference type="EMBL" id="VDN47349.1"/>
    </source>
</evidence>